<feature type="non-terminal residue" evidence="9">
    <location>
        <position position="101"/>
    </location>
</feature>
<protein>
    <recommendedName>
        <fullName evidence="8">Ion transport domain-containing protein</fullName>
    </recommendedName>
</protein>
<evidence type="ECO:0000313" key="9">
    <source>
        <dbReference type="EMBL" id="ETE55997.1"/>
    </source>
</evidence>
<evidence type="ECO:0000313" key="10">
    <source>
        <dbReference type="Proteomes" id="UP000018936"/>
    </source>
</evidence>
<feature type="domain" description="Ion transport" evidence="8">
    <location>
        <begin position="29"/>
        <end position="89"/>
    </location>
</feature>
<name>V8N392_OPHHA</name>
<comment type="caution">
    <text evidence="9">The sequence shown here is derived from an EMBL/GenBank/DDBJ whole genome shotgun (WGS) entry which is preliminary data.</text>
</comment>
<dbReference type="Pfam" id="PF00520">
    <property type="entry name" value="Ion_trans"/>
    <property type="match status" value="1"/>
</dbReference>
<evidence type="ECO:0000256" key="7">
    <source>
        <dbReference type="SAM" id="Phobius"/>
    </source>
</evidence>
<dbReference type="GO" id="GO:0098703">
    <property type="term" value="P:calcium ion import across plasma membrane"/>
    <property type="evidence" value="ECO:0007669"/>
    <property type="project" value="TreeGrafter"/>
</dbReference>
<keyword evidence="2 7" id="KW-0812">Transmembrane</keyword>
<evidence type="ECO:0000256" key="3">
    <source>
        <dbReference type="ARBA" id="ARBA00022737"/>
    </source>
</evidence>
<keyword evidence="6 7" id="KW-0472">Membrane</keyword>
<keyword evidence="3" id="KW-0677">Repeat</keyword>
<dbReference type="GO" id="GO:0005886">
    <property type="term" value="C:plasma membrane"/>
    <property type="evidence" value="ECO:0007669"/>
    <property type="project" value="TreeGrafter"/>
</dbReference>
<gene>
    <name evidence="9" type="ORF">L345_18294</name>
</gene>
<keyword evidence="5" id="KW-0040">ANK repeat</keyword>
<dbReference type="PANTHER" id="PTHR10582:SF5">
    <property type="entry name" value="TRANSIENT RECEPTOR POTENTIAL CATION CHANNEL SUBFAMILY V MEMBER 2"/>
    <property type="match status" value="1"/>
</dbReference>
<sequence length="101" mass="11258">LIVLTGGTPHSTRNESVPLSDDAEDQAVYSGLFQTVLLLFRFTIGMGDLEYNKNLKHSYAVMLLVLLFVILTYILLLNMLIALMSETVTNNFGDSQSVFQL</sequence>
<keyword evidence="4 7" id="KW-1133">Transmembrane helix</keyword>
<accession>V8N392</accession>
<organism evidence="9 10">
    <name type="scientific">Ophiophagus hannah</name>
    <name type="common">King cobra</name>
    <name type="synonym">Naja hannah</name>
    <dbReference type="NCBI Taxonomy" id="8665"/>
    <lineage>
        <taxon>Eukaryota</taxon>
        <taxon>Metazoa</taxon>
        <taxon>Chordata</taxon>
        <taxon>Craniata</taxon>
        <taxon>Vertebrata</taxon>
        <taxon>Euteleostomi</taxon>
        <taxon>Lepidosauria</taxon>
        <taxon>Squamata</taxon>
        <taxon>Bifurcata</taxon>
        <taxon>Unidentata</taxon>
        <taxon>Episquamata</taxon>
        <taxon>Toxicofera</taxon>
        <taxon>Serpentes</taxon>
        <taxon>Colubroidea</taxon>
        <taxon>Elapidae</taxon>
        <taxon>Elapinae</taxon>
        <taxon>Ophiophagus</taxon>
    </lineage>
</organism>
<evidence type="ECO:0000256" key="6">
    <source>
        <dbReference type="ARBA" id="ARBA00023136"/>
    </source>
</evidence>
<evidence type="ECO:0000256" key="2">
    <source>
        <dbReference type="ARBA" id="ARBA00022692"/>
    </source>
</evidence>
<feature type="transmembrane region" description="Helical" evidence="7">
    <location>
        <begin position="59"/>
        <end position="84"/>
    </location>
</feature>
<evidence type="ECO:0000256" key="1">
    <source>
        <dbReference type="ARBA" id="ARBA00004141"/>
    </source>
</evidence>
<evidence type="ECO:0000256" key="5">
    <source>
        <dbReference type="ARBA" id="ARBA00023043"/>
    </source>
</evidence>
<evidence type="ECO:0000259" key="8">
    <source>
        <dbReference type="Pfam" id="PF00520"/>
    </source>
</evidence>
<dbReference type="InterPro" id="IPR024862">
    <property type="entry name" value="TRPV"/>
</dbReference>
<dbReference type="AlphaFoldDB" id="V8N392"/>
<dbReference type="OrthoDB" id="533508at2759"/>
<dbReference type="InterPro" id="IPR005821">
    <property type="entry name" value="Ion_trans_dom"/>
</dbReference>
<proteinExistence type="predicted"/>
<comment type="subcellular location">
    <subcellularLocation>
        <location evidence="1">Membrane</location>
        <topology evidence="1">Multi-pass membrane protein</topology>
    </subcellularLocation>
</comment>
<reference evidence="9 10" key="1">
    <citation type="journal article" date="2013" name="Proc. Natl. Acad. Sci. U.S.A.">
        <title>The king cobra genome reveals dynamic gene evolution and adaptation in the snake venom system.</title>
        <authorList>
            <person name="Vonk F.J."/>
            <person name="Casewell N.R."/>
            <person name="Henkel C.V."/>
            <person name="Heimberg A.M."/>
            <person name="Jansen H.J."/>
            <person name="McCleary R.J."/>
            <person name="Kerkkamp H.M."/>
            <person name="Vos R.A."/>
            <person name="Guerreiro I."/>
            <person name="Calvete J.J."/>
            <person name="Wuster W."/>
            <person name="Woods A.E."/>
            <person name="Logan J.M."/>
            <person name="Harrison R.A."/>
            <person name="Castoe T.A."/>
            <person name="de Koning A.P."/>
            <person name="Pollock D.D."/>
            <person name="Yandell M."/>
            <person name="Calderon D."/>
            <person name="Renjifo C."/>
            <person name="Currier R.B."/>
            <person name="Salgado D."/>
            <person name="Pla D."/>
            <person name="Sanz L."/>
            <person name="Hyder A.S."/>
            <person name="Ribeiro J.M."/>
            <person name="Arntzen J.W."/>
            <person name="van den Thillart G.E."/>
            <person name="Boetzer M."/>
            <person name="Pirovano W."/>
            <person name="Dirks R.P."/>
            <person name="Spaink H.P."/>
            <person name="Duboule D."/>
            <person name="McGlinn E."/>
            <person name="Kini R.M."/>
            <person name="Richardson M.K."/>
        </authorList>
    </citation>
    <scope>NUCLEOTIDE SEQUENCE</scope>
    <source>
        <tissue evidence="9">Blood</tissue>
    </source>
</reference>
<dbReference type="PANTHER" id="PTHR10582">
    <property type="entry name" value="TRANSIENT RECEPTOR POTENTIAL ION CHANNEL PROTEIN"/>
    <property type="match status" value="1"/>
</dbReference>
<keyword evidence="10" id="KW-1185">Reference proteome</keyword>
<dbReference type="GO" id="GO:0005262">
    <property type="term" value="F:calcium channel activity"/>
    <property type="evidence" value="ECO:0007669"/>
    <property type="project" value="TreeGrafter"/>
</dbReference>
<feature type="non-terminal residue" evidence="9">
    <location>
        <position position="1"/>
    </location>
</feature>
<dbReference type="EMBL" id="AZIM01053531">
    <property type="protein sequence ID" value="ETE55997.1"/>
    <property type="molecule type" value="Genomic_DNA"/>
</dbReference>
<dbReference type="Proteomes" id="UP000018936">
    <property type="component" value="Unassembled WGS sequence"/>
</dbReference>
<evidence type="ECO:0000256" key="4">
    <source>
        <dbReference type="ARBA" id="ARBA00022989"/>
    </source>
</evidence>